<evidence type="ECO:0000256" key="2">
    <source>
        <dbReference type="ARBA" id="ARBA00022777"/>
    </source>
</evidence>
<dbReference type="InterPro" id="IPR043129">
    <property type="entry name" value="ATPase_NBD"/>
</dbReference>
<dbReference type="AlphaFoldDB" id="A0A9W9YAQ8"/>
<evidence type="ECO:0000313" key="5">
    <source>
        <dbReference type="Proteomes" id="UP001163046"/>
    </source>
</evidence>
<keyword evidence="1" id="KW-0808">Transferase</keyword>
<dbReference type="PANTHER" id="PTHR43435:SF4">
    <property type="entry name" value="FGGY CARBOHYDRATE KINASE DOMAIN-CONTAINING PROTEIN"/>
    <property type="match status" value="1"/>
</dbReference>
<dbReference type="Pfam" id="PF00370">
    <property type="entry name" value="FGGY_N"/>
    <property type="match status" value="1"/>
</dbReference>
<gene>
    <name evidence="4" type="ORF">OS493_022723</name>
</gene>
<dbReference type="EMBL" id="MU827793">
    <property type="protein sequence ID" value="KAJ7330202.1"/>
    <property type="molecule type" value="Genomic_DNA"/>
</dbReference>
<comment type="caution">
    <text evidence="4">The sequence shown here is derived from an EMBL/GenBank/DDBJ whole genome shotgun (WGS) entry which is preliminary data.</text>
</comment>
<feature type="domain" description="Carbohydrate kinase FGGY N-terminal" evidence="3">
    <location>
        <begin position="11"/>
        <end position="239"/>
    </location>
</feature>
<keyword evidence="5" id="KW-1185">Reference proteome</keyword>
<dbReference type="OrthoDB" id="203824at2759"/>
<evidence type="ECO:0000259" key="3">
    <source>
        <dbReference type="Pfam" id="PF00370"/>
    </source>
</evidence>
<dbReference type="GO" id="GO:0019150">
    <property type="term" value="F:D-ribulokinase activity"/>
    <property type="evidence" value="ECO:0007669"/>
    <property type="project" value="TreeGrafter"/>
</dbReference>
<evidence type="ECO:0000313" key="4">
    <source>
        <dbReference type="EMBL" id="KAJ7330202.1"/>
    </source>
</evidence>
<organism evidence="4 5">
    <name type="scientific">Desmophyllum pertusum</name>
    <dbReference type="NCBI Taxonomy" id="174260"/>
    <lineage>
        <taxon>Eukaryota</taxon>
        <taxon>Metazoa</taxon>
        <taxon>Cnidaria</taxon>
        <taxon>Anthozoa</taxon>
        <taxon>Hexacorallia</taxon>
        <taxon>Scleractinia</taxon>
        <taxon>Caryophylliina</taxon>
        <taxon>Caryophylliidae</taxon>
        <taxon>Desmophyllum</taxon>
    </lineage>
</organism>
<accession>A0A9W9YAQ8</accession>
<dbReference type="InterPro" id="IPR018484">
    <property type="entry name" value="FGGY_N"/>
</dbReference>
<proteinExistence type="predicted"/>
<dbReference type="SUPFAM" id="SSF53067">
    <property type="entry name" value="Actin-like ATPase domain"/>
    <property type="match status" value="1"/>
</dbReference>
<dbReference type="PANTHER" id="PTHR43435">
    <property type="entry name" value="RIBULOKINASE"/>
    <property type="match status" value="1"/>
</dbReference>
<dbReference type="Proteomes" id="UP001163046">
    <property type="component" value="Unassembled WGS sequence"/>
</dbReference>
<sequence>MVKSCRVLHVRPLQIWQPLPDYYEQSSEDIWRNVCLVVKEVSSVLTDKNISIQKIRGIGFDATCSLVALDSTGGPVTISPSKEPHRNVIMWLDHRAMDQAQRINNTKHKVLSYVGGGVSPEMEIPKMLWLKEMLPGDCWEKSAVFLELPEFLTYRATNDRTRSMCSLVCSQSGWDDSFLEAIGLEDLVNTNYSKLASKVSSPGEPVGKGLTKTAAADLGLWNGMPVGTSLIDAHAGGLGVIGADVSTLLGENKPLTSCLRLSFVEHHLVTWL</sequence>
<name>A0A9W9YAQ8_9CNID</name>
<dbReference type="GO" id="GO:0019321">
    <property type="term" value="P:pentose metabolic process"/>
    <property type="evidence" value="ECO:0007669"/>
    <property type="project" value="TreeGrafter"/>
</dbReference>
<reference evidence="4" key="1">
    <citation type="submission" date="2023-01" db="EMBL/GenBank/DDBJ databases">
        <title>Genome assembly of the deep-sea coral Lophelia pertusa.</title>
        <authorList>
            <person name="Herrera S."/>
            <person name="Cordes E."/>
        </authorList>
    </citation>
    <scope>NUCLEOTIDE SEQUENCE</scope>
    <source>
        <strain evidence="4">USNM1676648</strain>
        <tissue evidence="4">Polyp</tissue>
    </source>
</reference>
<evidence type="ECO:0000256" key="1">
    <source>
        <dbReference type="ARBA" id="ARBA00022679"/>
    </source>
</evidence>
<protein>
    <recommendedName>
        <fullName evidence="3">Carbohydrate kinase FGGY N-terminal domain-containing protein</fullName>
    </recommendedName>
</protein>
<keyword evidence="2" id="KW-0418">Kinase</keyword>
<dbReference type="GO" id="GO:0005737">
    <property type="term" value="C:cytoplasm"/>
    <property type="evidence" value="ECO:0007669"/>
    <property type="project" value="TreeGrafter"/>
</dbReference>
<dbReference type="Gene3D" id="3.30.420.40">
    <property type="match status" value="1"/>
</dbReference>